<dbReference type="AlphaFoldDB" id="A0A8T8SX94"/>
<name>A0A8T8SX94_9BASI</name>
<reference evidence="2" key="2">
    <citation type="journal article" date="2019" name="IMA Fungus">
        <title>Genome sequencing and comparison of five Tilletia species to identify candidate genes for the detection of regulated species infecting wheat.</title>
        <authorList>
            <person name="Nguyen H.D.T."/>
            <person name="Sultana T."/>
            <person name="Kesanakurti P."/>
            <person name="Hambleton S."/>
        </authorList>
    </citation>
    <scope>NUCLEOTIDE SEQUENCE</scope>
    <source>
        <strain evidence="2">DAOMC 238032</strain>
    </source>
</reference>
<feature type="compositionally biased region" description="Basic and acidic residues" evidence="1">
    <location>
        <begin position="60"/>
        <end position="69"/>
    </location>
</feature>
<accession>A0A8T8SX94</accession>
<feature type="region of interest" description="Disordered" evidence="1">
    <location>
        <begin position="51"/>
        <end position="100"/>
    </location>
</feature>
<gene>
    <name evidence="2" type="ORF">A4X03_0g6509</name>
</gene>
<organism evidence="2 3">
    <name type="scientific">Tilletia caries</name>
    <name type="common">wheat bunt fungus</name>
    <dbReference type="NCBI Taxonomy" id="13290"/>
    <lineage>
        <taxon>Eukaryota</taxon>
        <taxon>Fungi</taxon>
        <taxon>Dikarya</taxon>
        <taxon>Basidiomycota</taxon>
        <taxon>Ustilaginomycotina</taxon>
        <taxon>Exobasidiomycetes</taxon>
        <taxon>Tilletiales</taxon>
        <taxon>Tilletiaceae</taxon>
        <taxon>Tilletia</taxon>
    </lineage>
</organism>
<proteinExistence type="predicted"/>
<dbReference type="EMBL" id="LWDD02001266">
    <property type="protein sequence ID" value="KAE8250154.1"/>
    <property type="molecule type" value="Genomic_DNA"/>
</dbReference>
<evidence type="ECO:0000313" key="3">
    <source>
        <dbReference type="Proteomes" id="UP000077671"/>
    </source>
</evidence>
<protein>
    <submittedName>
        <fullName evidence="2">Uncharacterized protein</fullName>
    </submittedName>
</protein>
<comment type="caution">
    <text evidence="2">The sequence shown here is derived from an EMBL/GenBank/DDBJ whole genome shotgun (WGS) entry which is preliminary data.</text>
</comment>
<dbReference type="Proteomes" id="UP000077671">
    <property type="component" value="Unassembled WGS sequence"/>
</dbReference>
<reference evidence="2" key="1">
    <citation type="submission" date="2016-04" db="EMBL/GenBank/DDBJ databases">
        <authorList>
            <person name="Nguyen H.D."/>
            <person name="Kesanakurti P."/>
            <person name="Cullis J."/>
            <person name="Levesque C.A."/>
            <person name="Hambleton S."/>
        </authorList>
    </citation>
    <scope>NUCLEOTIDE SEQUENCE</scope>
    <source>
        <strain evidence="2">DAOMC 238032</strain>
    </source>
</reference>
<evidence type="ECO:0000313" key="2">
    <source>
        <dbReference type="EMBL" id="KAE8250154.1"/>
    </source>
</evidence>
<evidence type="ECO:0000256" key="1">
    <source>
        <dbReference type="SAM" id="MobiDB-lite"/>
    </source>
</evidence>
<sequence>MSARSTGKIRGQYVLRMTESATAGTGAQEQEQVYLAFHLLLPRDYPRLQARPAHSARNPAQRDHEHEHGPGLGMRQKQRGRGTGDPNSCSLDVPPSLPQCRGATVQAQPVLVSRDDHRRIVPDFVRKALHASIVALATPPVNKSTSLDQQPNTNTTAAGSAAALNINENFRRTLDIETKARTLGPNLGGFSEQFHAQMQVASTKQRQQQ</sequence>